<protein>
    <submittedName>
        <fullName evidence="5">Uncharacterized protein</fullName>
    </submittedName>
</protein>
<keyword evidence="1" id="KW-0175">Coiled coil</keyword>
<dbReference type="Pfam" id="PF15995">
    <property type="entry name" value="DUF4771"/>
    <property type="match status" value="1"/>
</dbReference>
<feature type="compositionally biased region" description="Basic residues" evidence="2">
    <location>
        <begin position="418"/>
        <end position="435"/>
    </location>
</feature>
<evidence type="ECO:0000259" key="3">
    <source>
        <dbReference type="Pfam" id="PF15994"/>
    </source>
</evidence>
<dbReference type="PANTHER" id="PTHR41967">
    <property type="entry name" value="FI19406P1-RELATED"/>
    <property type="match status" value="1"/>
</dbReference>
<dbReference type="Pfam" id="PF15994">
    <property type="entry name" value="DUF4770"/>
    <property type="match status" value="1"/>
</dbReference>
<dbReference type="InterPro" id="IPR031936">
    <property type="entry name" value="DUF4771"/>
</dbReference>
<proteinExistence type="predicted"/>
<evidence type="ECO:0000313" key="6">
    <source>
        <dbReference type="Proteomes" id="UP001500889"/>
    </source>
</evidence>
<feature type="domain" description="DUF4771" evidence="4">
    <location>
        <begin position="587"/>
        <end position="744"/>
    </location>
</feature>
<feature type="compositionally biased region" description="Low complexity" evidence="2">
    <location>
        <begin position="183"/>
        <end position="193"/>
    </location>
</feature>
<feature type="domain" description="DUF4770" evidence="3">
    <location>
        <begin position="61"/>
        <end position="233"/>
    </location>
</feature>
<accession>A0AAU9FEC5</accession>
<dbReference type="EMBL" id="AP029264">
    <property type="protein sequence ID" value="BFF93944.1"/>
    <property type="molecule type" value="Genomic_DNA"/>
</dbReference>
<dbReference type="PANTHER" id="PTHR41967:SF6">
    <property type="entry name" value="FI19406P1-RELATED"/>
    <property type="match status" value="1"/>
</dbReference>
<evidence type="ECO:0000313" key="5">
    <source>
        <dbReference type="EMBL" id="BFF93944.1"/>
    </source>
</evidence>
<gene>
    <name evidence="5" type="ORF">DMAD_11687</name>
</gene>
<evidence type="ECO:0000256" key="1">
    <source>
        <dbReference type="SAM" id="Coils"/>
    </source>
</evidence>
<sequence>MYKEHKKEMTGTELGIFVESQSVKWLRGLSRDQIGACDRLFRALRDDTEQESTYRVSRCMNNLGLRPMASPSRIRTIMKISHGSELAFLYFLWEAEYKPITEDCPTNFTVNEQLLLSAIAHLDMPATLRELDRLLPPATHSKKLQRPAGCVKIKHESVAQSKAKGSDNLNPYFAPLPRPKQLPKPTQKKQLGPPDDKLRFPEYAKHNGMYEVPEETSRWFAHYQLSPAKRVIKKLLSDELHRLILEPIEKEKEEESLCHTHRLVREAATKKQQEMSDAVFQRYLSLLDVSGSDLKASRRRVIQQLEKEIECAADKIRHFSRRRLIEVGKIRTGRVNGSCQLCTQLVSTPQMKRADLSLLLGSDLNPLAHPLPQDEGLIKVVELPGGVDHPISQCGAGDCQLLGGNDLVIKSSKEKVQPHKRKTRKTSRFSKRRTRTTQQGSKVLSTDFKNLSELIPPCSRTLECPLKGKVYQEPDCFTTRNNHGLELDYFKIFNLAGLHDVQDVQPHSDDFPVDLEDKQPLIKRLFIAALNSSNDERPRTQMEPEWCPKAVLKAAASCAMGIFREKVSQKETSMAAEDQVEPEQGKLIDPNDRQQIEELLKSALKVMKTNPNYVLATFPNAHKLPMLIDWVSNRYGKRYTRKEMQDLVNSSCQLIEKIQQKEAARQKRLMNVKTPTNNGLVSFAHKKALMCEAQQTKREYYGKLNQLALEETRLTWLALRGDSHLGGHIGDTFFAYMPANEADLKRHHVWQSQDYRDMVLHRQIRERRRQV</sequence>
<organism evidence="5 6">
    <name type="scientific">Drosophila madeirensis</name>
    <name type="common">Fruit fly</name>
    <dbReference type="NCBI Taxonomy" id="30013"/>
    <lineage>
        <taxon>Eukaryota</taxon>
        <taxon>Metazoa</taxon>
        <taxon>Ecdysozoa</taxon>
        <taxon>Arthropoda</taxon>
        <taxon>Hexapoda</taxon>
        <taxon>Insecta</taxon>
        <taxon>Pterygota</taxon>
        <taxon>Neoptera</taxon>
        <taxon>Endopterygota</taxon>
        <taxon>Diptera</taxon>
        <taxon>Brachycera</taxon>
        <taxon>Muscomorpha</taxon>
        <taxon>Ephydroidea</taxon>
        <taxon>Drosophilidae</taxon>
        <taxon>Drosophila</taxon>
        <taxon>Sophophora</taxon>
    </lineage>
</organism>
<evidence type="ECO:0000256" key="2">
    <source>
        <dbReference type="SAM" id="MobiDB-lite"/>
    </source>
</evidence>
<feature type="region of interest" description="Disordered" evidence="2">
    <location>
        <begin position="413"/>
        <end position="440"/>
    </location>
</feature>
<dbReference type="AlphaFoldDB" id="A0AAU9FEC5"/>
<reference evidence="5 6" key="1">
    <citation type="submission" date="2024-02" db="EMBL/GenBank/DDBJ databases">
        <title>A chromosome-level genome assembly of Drosophila madeirensis, a fruit fly species endemic to Madeira island.</title>
        <authorList>
            <person name="Tomihara K."/>
            <person name="Llopart A."/>
            <person name="Yamamoto D."/>
        </authorList>
    </citation>
    <scope>NUCLEOTIDE SEQUENCE [LARGE SCALE GENOMIC DNA]</scope>
    <source>
        <strain evidence="5 6">RF1</strain>
    </source>
</reference>
<dbReference type="Proteomes" id="UP001500889">
    <property type="component" value="Chromosome U"/>
</dbReference>
<feature type="region of interest" description="Disordered" evidence="2">
    <location>
        <begin position="159"/>
        <end position="198"/>
    </location>
</feature>
<evidence type="ECO:0000259" key="4">
    <source>
        <dbReference type="Pfam" id="PF15995"/>
    </source>
</evidence>
<name>A0AAU9FEC5_DROMD</name>
<dbReference type="InterPro" id="IPR031935">
    <property type="entry name" value="DUF4770"/>
</dbReference>
<keyword evidence="6" id="KW-1185">Reference proteome</keyword>
<feature type="coiled-coil region" evidence="1">
    <location>
        <begin position="295"/>
        <end position="322"/>
    </location>
</feature>